<comment type="caution">
    <text evidence="3">The sequence shown here is derived from an EMBL/GenBank/DDBJ whole genome shotgun (WGS) entry which is preliminary data.</text>
</comment>
<dbReference type="Proteomes" id="UP000198287">
    <property type="component" value="Unassembled WGS sequence"/>
</dbReference>
<evidence type="ECO:0000256" key="1">
    <source>
        <dbReference type="SAM" id="MobiDB-lite"/>
    </source>
</evidence>
<keyword evidence="2" id="KW-0472">Membrane</keyword>
<feature type="transmembrane region" description="Helical" evidence="2">
    <location>
        <begin position="149"/>
        <end position="170"/>
    </location>
</feature>
<sequence length="236" mass="26447">MSPPGPSEFEGAENGLYKRWSCDDLTSRQVWLTLDAVAGSAWFNITISNDTPWERGWEASILGTLYQTNYTLAGACPEGYFDCRSPSPMCLGQNRQHDTQRCIPDKVVCDKRPSCGMLCNPDEADICNRTATTQRSSTGKKNDFHFPTWAYYIIGGVALGLMALYFMAAWDRRRVQMQKARQLDKQPVHDPIPIPKPVEPSWTNAYPGGQGSSRRNSRDVSDTATVPVFARLKIMI</sequence>
<protein>
    <submittedName>
        <fullName evidence="3">Uncharacterized protein</fullName>
    </submittedName>
</protein>
<evidence type="ECO:0000256" key="2">
    <source>
        <dbReference type="SAM" id="Phobius"/>
    </source>
</evidence>
<keyword evidence="2" id="KW-0812">Transmembrane</keyword>
<reference evidence="3 4" key="1">
    <citation type="submission" date="2015-12" db="EMBL/GenBank/DDBJ databases">
        <title>The genome of Folsomia candida.</title>
        <authorList>
            <person name="Faddeeva A."/>
            <person name="Derks M.F."/>
            <person name="Anvar Y."/>
            <person name="Smit S."/>
            <person name="Van Straalen N."/>
            <person name="Roelofs D."/>
        </authorList>
    </citation>
    <scope>NUCLEOTIDE SEQUENCE [LARGE SCALE GENOMIC DNA]</scope>
    <source>
        <strain evidence="3 4">VU population</strain>
        <tissue evidence="3">Whole body</tissue>
    </source>
</reference>
<evidence type="ECO:0000313" key="4">
    <source>
        <dbReference type="Proteomes" id="UP000198287"/>
    </source>
</evidence>
<gene>
    <name evidence="3" type="ORF">Fcan01_17310</name>
</gene>
<evidence type="ECO:0000313" key="3">
    <source>
        <dbReference type="EMBL" id="OXA47984.1"/>
    </source>
</evidence>
<name>A0A226DT26_FOLCA</name>
<keyword evidence="4" id="KW-1185">Reference proteome</keyword>
<organism evidence="3 4">
    <name type="scientific">Folsomia candida</name>
    <name type="common">Springtail</name>
    <dbReference type="NCBI Taxonomy" id="158441"/>
    <lineage>
        <taxon>Eukaryota</taxon>
        <taxon>Metazoa</taxon>
        <taxon>Ecdysozoa</taxon>
        <taxon>Arthropoda</taxon>
        <taxon>Hexapoda</taxon>
        <taxon>Collembola</taxon>
        <taxon>Entomobryomorpha</taxon>
        <taxon>Isotomoidea</taxon>
        <taxon>Isotomidae</taxon>
        <taxon>Proisotominae</taxon>
        <taxon>Folsomia</taxon>
    </lineage>
</organism>
<dbReference type="AlphaFoldDB" id="A0A226DT26"/>
<keyword evidence="2" id="KW-1133">Transmembrane helix</keyword>
<feature type="region of interest" description="Disordered" evidence="1">
    <location>
        <begin position="182"/>
        <end position="220"/>
    </location>
</feature>
<accession>A0A226DT26</accession>
<proteinExistence type="predicted"/>
<dbReference type="EMBL" id="LNIX01000012">
    <property type="protein sequence ID" value="OXA47984.1"/>
    <property type="molecule type" value="Genomic_DNA"/>
</dbReference>